<organism evidence="6 8">
    <name type="scientific">Neomoorella thermoacetica</name>
    <name type="common">Clostridium thermoaceticum</name>
    <dbReference type="NCBI Taxonomy" id="1525"/>
    <lineage>
        <taxon>Bacteria</taxon>
        <taxon>Bacillati</taxon>
        <taxon>Bacillota</taxon>
        <taxon>Clostridia</taxon>
        <taxon>Neomoorellales</taxon>
        <taxon>Neomoorellaceae</taxon>
        <taxon>Neomoorella</taxon>
    </lineage>
</organism>
<keyword evidence="9" id="KW-1185">Reference proteome</keyword>
<dbReference type="EMBL" id="CP017019">
    <property type="protein sequence ID" value="AOQ23311.1"/>
    <property type="molecule type" value="Genomic_DNA"/>
</dbReference>
<keyword evidence="3 6" id="KW-0328">Glycosyltransferase</keyword>
<dbReference type="EC" id="2.4.1.289" evidence="6"/>
<comment type="similarity">
    <text evidence="2">Belongs to the glycosyltransferase 2 family.</text>
</comment>
<evidence type="ECO:0000256" key="3">
    <source>
        <dbReference type="ARBA" id="ARBA00022676"/>
    </source>
</evidence>
<name>A0AAC9MU96_NEOTH</name>
<reference evidence="6 8" key="1">
    <citation type="submission" date="2016-08" db="EMBL/GenBank/DDBJ databases">
        <title>Moorella thermoacetica DSM 103132.</title>
        <authorList>
            <person name="Jendresen C.B."/>
            <person name="Redl S.M."/>
            <person name="Jensen T.O."/>
            <person name="Nielsen A.T."/>
        </authorList>
    </citation>
    <scope>NUCLEOTIDE SEQUENCE [LARGE SCALE GENOMIC DNA]</scope>
    <source>
        <strain evidence="6 8">DSM 103132</strain>
    </source>
</reference>
<reference evidence="7 9" key="2">
    <citation type="submission" date="2019-05" db="EMBL/GenBank/DDBJ databases">
        <title>Genome sequence of Moorella thermoacetica ATCC 33924.</title>
        <authorList>
            <person name="Poehlein A."/>
            <person name="Bengelsdorf F.R."/>
            <person name="Duerre P."/>
            <person name="Daniel R."/>
        </authorList>
    </citation>
    <scope>NUCLEOTIDE SEQUENCE [LARGE SCALE GENOMIC DNA]</scope>
    <source>
        <strain evidence="7 9">ATCC 33924</strain>
    </source>
</reference>
<dbReference type="GO" id="GO:0102096">
    <property type="term" value="F:decaprenyl-N-acetyl-alpha-D-glucosaminyl-pyrophosphate:dTDP-alpha-L-rhamnose rhamnosyltransferase activity"/>
    <property type="evidence" value="ECO:0007669"/>
    <property type="project" value="UniProtKB-EC"/>
</dbReference>
<dbReference type="CDD" id="cd04186">
    <property type="entry name" value="GT_2_like_c"/>
    <property type="match status" value="1"/>
</dbReference>
<evidence type="ECO:0000313" key="8">
    <source>
        <dbReference type="Proteomes" id="UP000094598"/>
    </source>
</evidence>
<dbReference type="Proteomes" id="UP000322283">
    <property type="component" value="Unassembled WGS sequence"/>
</dbReference>
<dbReference type="AlphaFoldDB" id="A0AAC9MU96"/>
<dbReference type="SUPFAM" id="SSF53448">
    <property type="entry name" value="Nucleotide-diphospho-sugar transferases"/>
    <property type="match status" value="1"/>
</dbReference>
<dbReference type="PANTHER" id="PTHR43179:SF12">
    <property type="entry name" value="GALACTOFURANOSYLTRANSFERASE GLFT2"/>
    <property type="match status" value="1"/>
</dbReference>
<protein>
    <submittedName>
        <fullName evidence="6">N-acetylglucosaminyl-diphospho-decaprenol L-rhamnosyltransferase</fullName>
        <ecNumber evidence="6">2.4.1.289</ecNumber>
    </submittedName>
</protein>
<accession>A0AAC9MU96</accession>
<evidence type="ECO:0000256" key="4">
    <source>
        <dbReference type="ARBA" id="ARBA00022679"/>
    </source>
</evidence>
<dbReference type="InterPro" id="IPR029044">
    <property type="entry name" value="Nucleotide-diphossugar_trans"/>
</dbReference>
<dbReference type="Gene3D" id="3.90.550.10">
    <property type="entry name" value="Spore Coat Polysaccharide Biosynthesis Protein SpsA, Chain A"/>
    <property type="match status" value="1"/>
</dbReference>
<feature type="domain" description="Glycosyltransferase 2-like" evidence="5">
    <location>
        <begin position="77"/>
        <end position="166"/>
    </location>
</feature>
<sequence length="376" mass="42832">MLDLMRASVDIIIVNWNAGQQLRECLESILAVDTRGININNVLVIDNASSDGSFDALEDLILPSRNENNRGFTFACKQGDNNNRVIVTDNTLEEAATKRTKRSEDVVLSLTLIRNNINRGFAAACNQGAAESKADYLLFLNPDTRLFENSLTVPVAFMERPENQHIGIVGIQLVDDYGQISRTCARFPQPGHFFSKMLGLDRLFPRVFPSHFMNEWDHSDSRMVDQVMGAFFLVRRHLFEMLNGFDERFFVYFEEVDFSLRARQLGWSSFYLAEAQAYHKGGGTSKQIKAKRLFYSLRSRILYGYKHFSWTAATLLMLGTLVLEPIARVVLGIAHRSGSEIVETFRAYRMLWSSMPEWMKVARGGERHKSSDVDSL</sequence>
<dbReference type="EMBL" id="VCDX01000005">
    <property type="protein sequence ID" value="TYL13017.1"/>
    <property type="molecule type" value="Genomic_DNA"/>
</dbReference>
<dbReference type="Proteomes" id="UP000094598">
    <property type="component" value="Chromosome"/>
</dbReference>
<evidence type="ECO:0000259" key="5">
    <source>
        <dbReference type="Pfam" id="PF00535"/>
    </source>
</evidence>
<evidence type="ECO:0000256" key="1">
    <source>
        <dbReference type="ARBA" id="ARBA00004776"/>
    </source>
</evidence>
<evidence type="ECO:0000256" key="2">
    <source>
        <dbReference type="ARBA" id="ARBA00006739"/>
    </source>
</evidence>
<dbReference type="Pfam" id="PF00535">
    <property type="entry name" value="Glycos_transf_2"/>
    <property type="match status" value="1"/>
</dbReference>
<dbReference type="PANTHER" id="PTHR43179">
    <property type="entry name" value="RHAMNOSYLTRANSFERASE WBBL"/>
    <property type="match status" value="1"/>
</dbReference>
<keyword evidence="4 6" id="KW-0808">Transferase</keyword>
<dbReference type="InterPro" id="IPR001173">
    <property type="entry name" value="Glyco_trans_2-like"/>
</dbReference>
<gene>
    <name evidence="6" type="primary">wbbL</name>
    <name evidence="6" type="ORF">Maut_00851</name>
    <name evidence="7" type="ORF">MTAT_18430</name>
</gene>
<evidence type="ECO:0000313" key="9">
    <source>
        <dbReference type="Proteomes" id="UP000322283"/>
    </source>
</evidence>
<evidence type="ECO:0000313" key="7">
    <source>
        <dbReference type="EMBL" id="TYL13017.1"/>
    </source>
</evidence>
<proteinExistence type="inferred from homology"/>
<comment type="pathway">
    <text evidence="1">Cell wall biogenesis; cell wall polysaccharide biosynthesis.</text>
</comment>
<evidence type="ECO:0000313" key="6">
    <source>
        <dbReference type="EMBL" id="AOQ23311.1"/>
    </source>
</evidence>